<dbReference type="EMBL" id="RKRA01000001">
    <property type="protein sequence ID" value="RPF26905.1"/>
    <property type="molecule type" value="Genomic_DNA"/>
</dbReference>
<dbReference type="AlphaFoldDB" id="A0A3N5A0M6"/>
<dbReference type="InterPro" id="IPR001647">
    <property type="entry name" value="HTH_TetR"/>
</dbReference>
<protein>
    <submittedName>
        <fullName evidence="6">TetR family transcriptional regulator</fullName>
    </submittedName>
</protein>
<dbReference type="RefSeq" id="WP_246006018.1">
    <property type="nucleotide sequence ID" value="NZ_RKRA01000001.1"/>
</dbReference>
<feature type="domain" description="HTH tetR-type" evidence="5">
    <location>
        <begin position="20"/>
        <end position="80"/>
    </location>
</feature>
<keyword evidence="1" id="KW-0805">Transcription regulation</keyword>
<dbReference type="Pfam" id="PF00440">
    <property type="entry name" value="TetR_N"/>
    <property type="match status" value="1"/>
</dbReference>
<dbReference type="InterPro" id="IPR009057">
    <property type="entry name" value="Homeodomain-like_sf"/>
</dbReference>
<dbReference type="GO" id="GO:0000976">
    <property type="term" value="F:transcription cis-regulatory region binding"/>
    <property type="evidence" value="ECO:0007669"/>
    <property type="project" value="TreeGrafter"/>
</dbReference>
<dbReference type="Proteomes" id="UP000280726">
    <property type="component" value="Unassembled WGS sequence"/>
</dbReference>
<evidence type="ECO:0000313" key="7">
    <source>
        <dbReference type="Proteomes" id="UP000280726"/>
    </source>
</evidence>
<dbReference type="PANTHER" id="PTHR30055">
    <property type="entry name" value="HTH-TYPE TRANSCRIPTIONAL REGULATOR RUTR"/>
    <property type="match status" value="1"/>
</dbReference>
<reference evidence="6 7" key="1">
    <citation type="submission" date="2018-11" db="EMBL/GenBank/DDBJ databases">
        <title>Sequencing the genomes of 1000 actinobacteria strains.</title>
        <authorList>
            <person name="Klenk H.-P."/>
        </authorList>
    </citation>
    <scope>NUCLEOTIDE SEQUENCE [LARGE SCALE GENOMIC DNA]</scope>
    <source>
        <strain evidence="6 7">DSM 14418</strain>
    </source>
</reference>
<dbReference type="PRINTS" id="PR00455">
    <property type="entry name" value="HTHTETR"/>
</dbReference>
<gene>
    <name evidence="6" type="ORF">EDD32_1364</name>
</gene>
<dbReference type="SUPFAM" id="SSF46689">
    <property type="entry name" value="Homeodomain-like"/>
    <property type="match status" value="1"/>
</dbReference>
<sequence>MDPVKSRRRYDASHRRAQAARAREAVLAAARSSFVDVGYSTTTVAAIARQAGVSVETIYKSFGGKAALARALYERALAGQGQVAAYERSDAVRLEQTDPRALMRAWGTLTAEVAEQLTPVLLIVRAAAGHDASMATLLRDSDTERLERMRHNARFLAERGYLRDGVTTEHAADVMWTCSSAEIYELLVLRRGWSSEQFATFVAETMAAALLP</sequence>
<accession>A0A3N5A0M6</accession>
<organism evidence="6 7">
    <name type="scientific">Georgenia muralis</name>
    <dbReference type="NCBI Taxonomy" id="154117"/>
    <lineage>
        <taxon>Bacteria</taxon>
        <taxon>Bacillati</taxon>
        <taxon>Actinomycetota</taxon>
        <taxon>Actinomycetes</taxon>
        <taxon>Micrococcales</taxon>
        <taxon>Bogoriellaceae</taxon>
        <taxon>Georgenia</taxon>
    </lineage>
</organism>
<evidence type="ECO:0000256" key="3">
    <source>
        <dbReference type="ARBA" id="ARBA00023163"/>
    </source>
</evidence>
<dbReference type="Gene3D" id="1.10.357.10">
    <property type="entry name" value="Tetracycline Repressor, domain 2"/>
    <property type="match status" value="1"/>
</dbReference>
<comment type="caution">
    <text evidence="6">The sequence shown here is derived from an EMBL/GenBank/DDBJ whole genome shotgun (WGS) entry which is preliminary data.</text>
</comment>
<dbReference type="GO" id="GO:0003700">
    <property type="term" value="F:DNA-binding transcription factor activity"/>
    <property type="evidence" value="ECO:0007669"/>
    <property type="project" value="TreeGrafter"/>
</dbReference>
<keyword evidence="3" id="KW-0804">Transcription</keyword>
<dbReference type="PROSITE" id="PS50977">
    <property type="entry name" value="HTH_TETR_2"/>
    <property type="match status" value="1"/>
</dbReference>
<evidence type="ECO:0000259" key="5">
    <source>
        <dbReference type="PROSITE" id="PS50977"/>
    </source>
</evidence>
<evidence type="ECO:0000256" key="4">
    <source>
        <dbReference type="PROSITE-ProRule" id="PRU00335"/>
    </source>
</evidence>
<keyword evidence="2 4" id="KW-0238">DNA-binding</keyword>
<dbReference type="InterPro" id="IPR050109">
    <property type="entry name" value="HTH-type_TetR-like_transc_reg"/>
</dbReference>
<evidence type="ECO:0000256" key="2">
    <source>
        <dbReference type="ARBA" id="ARBA00023125"/>
    </source>
</evidence>
<evidence type="ECO:0000256" key="1">
    <source>
        <dbReference type="ARBA" id="ARBA00023015"/>
    </source>
</evidence>
<dbReference type="PANTHER" id="PTHR30055:SF234">
    <property type="entry name" value="HTH-TYPE TRANSCRIPTIONAL REGULATOR BETI"/>
    <property type="match status" value="1"/>
</dbReference>
<evidence type="ECO:0000313" key="6">
    <source>
        <dbReference type="EMBL" id="RPF26905.1"/>
    </source>
</evidence>
<keyword evidence="7" id="KW-1185">Reference proteome</keyword>
<feature type="DNA-binding region" description="H-T-H motif" evidence="4">
    <location>
        <begin position="43"/>
        <end position="62"/>
    </location>
</feature>
<name>A0A3N5A0M6_9MICO</name>
<proteinExistence type="predicted"/>